<keyword evidence="19" id="KW-0915">Sodium</keyword>
<evidence type="ECO:0000256" key="1">
    <source>
        <dbReference type="ARBA" id="ARBA00001920"/>
    </source>
</evidence>
<comment type="cofactor">
    <cofactor evidence="1">
        <name>a metal cation</name>
        <dbReference type="ChEBI" id="CHEBI:25213"/>
    </cofactor>
</comment>
<dbReference type="FunFam" id="3.30.2130.10:FF:000001">
    <property type="entry name" value="Bifunctional aspartokinase/homoserine dehydrogenase"/>
    <property type="match status" value="1"/>
</dbReference>
<dbReference type="PROSITE" id="PS00324">
    <property type="entry name" value="ASPARTOKINASE"/>
    <property type="match status" value="1"/>
</dbReference>
<dbReference type="GO" id="GO:0009089">
    <property type="term" value="P:lysine biosynthetic process via diaminopimelate"/>
    <property type="evidence" value="ECO:0007669"/>
    <property type="project" value="UniProtKB-UniPathway"/>
</dbReference>
<dbReference type="InterPro" id="IPR019811">
    <property type="entry name" value="HDH_CS"/>
</dbReference>
<organism evidence="27 28">
    <name type="scientific">Porphyridium purpureum</name>
    <name type="common">Red alga</name>
    <name type="synonym">Porphyridium cruentum</name>
    <dbReference type="NCBI Taxonomy" id="35688"/>
    <lineage>
        <taxon>Eukaryota</taxon>
        <taxon>Rhodophyta</taxon>
        <taxon>Bangiophyceae</taxon>
        <taxon>Porphyridiales</taxon>
        <taxon>Porphyridiaceae</taxon>
        <taxon>Porphyridium</taxon>
    </lineage>
</organism>
<keyword evidence="15" id="KW-0067">ATP-binding</keyword>
<dbReference type="FunFam" id="3.30.360.10:FF:000006">
    <property type="entry name" value="Bifunctional aspartokinase/homoserine dehydrogenase"/>
    <property type="match status" value="1"/>
</dbReference>
<dbReference type="GO" id="GO:0004412">
    <property type="term" value="F:homoserine dehydrogenase activity"/>
    <property type="evidence" value="ECO:0007669"/>
    <property type="project" value="UniProtKB-EC"/>
</dbReference>
<evidence type="ECO:0000256" key="12">
    <source>
        <dbReference type="ARBA" id="ARBA00022723"/>
    </source>
</evidence>
<evidence type="ECO:0000256" key="15">
    <source>
        <dbReference type="ARBA" id="ARBA00022840"/>
    </source>
</evidence>
<evidence type="ECO:0000256" key="20">
    <source>
        <dbReference type="ARBA" id="ARBA00023154"/>
    </source>
</evidence>
<keyword evidence="9" id="KW-0028">Amino-acid biosynthesis</keyword>
<dbReference type="FunFam" id="3.40.50.720:FF:000083">
    <property type="entry name" value="Bifunctional aspartokinase/homoserine dehydrogenase"/>
    <property type="match status" value="1"/>
</dbReference>
<dbReference type="Pfam" id="PF00696">
    <property type="entry name" value="AA_kinase"/>
    <property type="match status" value="1"/>
</dbReference>
<dbReference type="PANTHER" id="PTHR43070:SF5">
    <property type="entry name" value="HOMOSERINE DEHYDROGENASE"/>
    <property type="match status" value="1"/>
</dbReference>
<name>A0A5J4Z3Q1_PORPP</name>
<dbReference type="Pfam" id="PF22468">
    <property type="entry name" value="ACT_9"/>
    <property type="match status" value="2"/>
</dbReference>
<evidence type="ECO:0000256" key="16">
    <source>
        <dbReference type="ARBA" id="ARBA00022857"/>
    </source>
</evidence>
<comment type="pathway">
    <text evidence="6">Amino-acid biosynthesis; L-threonine biosynthesis; L-threonine from L-aspartate: step 1/5.</text>
</comment>
<reference evidence="28" key="1">
    <citation type="journal article" date="2019" name="Nat. Commun.">
        <title>Expansion of phycobilisome linker gene families in mesophilic red algae.</title>
        <authorList>
            <person name="Lee J."/>
            <person name="Kim D."/>
            <person name="Bhattacharya D."/>
            <person name="Yoon H.S."/>
        </authorList>
    </citation>
    <scope>NUCLEOTIDE SEQUENCE [LARGE SCALE GENOMIC DNA]</scope>
    <source>
        <strain evidence="28">CCMP 1328</strain>
    </source>
</reference>
<dbReference type="InterPro" id="IPR036393">
    <property type="entry name" value="AceGlu_kinase-like_sf"/>
</dbReference>
<evidence type="ECO:0000256" key="19">
    <source>
        <dbReference type="ARBA" id="ARBA00023053"/>
    </source>
</evidence>
<sequence>MAFGCLGFIGAPLGGAAFALRVPHASVGSRPRCAQRRSSRARGLCMEATASVPEAAVSGSSVSRDARASAHSASTAAEIKEITARPGWHVHKFGGTSLATPERIESVARLMHSQIREGRKLFVVLSAVGGVTNKLVAMVDQAARRDKDSHFLEGIEDLRDQHESFAERLLDEDAREAFLATFNADLRDIRDVLRAIWIARTSSERLRELVMGYGELWSTQLVWGTLRSAKYDCKCSWMDARDVLLLRDDDESRRSSRRLINWEGSSQNLKSWLDNHPTSVVLATGFIARMPDGVSSTLGRNGSDHSATCFASMLRAAVCEIWTDVDGVYSADPRQVPDARLIDSLSYKEASELAYFGAKVLHPDCMSPLVNDSIPLRIRNSYNPEGLGTLVREDRLLSDAEVKVTDRSVGVKGFSIMNDVALINVEGAGMIGVPGIAGRMFNALFEANVSCIFISQASSEYSICCGVSGSAVQVAKNAIQRAFRFELEERIISAVTIVPDVSILALVGENMQRIPGVASRLFQSLSNVGISAIAMAQGSSERNLSVVVRGIDAKRALQAAHSSFYLSRLPIAVGIIGPGLVGGVLLLQIQEQADQLAREFGVQLQVHGITTSSKMLLSAATDVEGINLSKWKSDFEDAAGPSNMDRFVEHLKQRSPHVVLCDCTASEVVSGFYENWLSQGLNIVTPNKKANSSSMQQYKNLRRAQLAGNHSHFFYEANVGAGLPVISTMRDLLRTGDKFLEIEGIFSGTLSYIFNEFDGSRPFSEIVGLAKEQGYTEPDPRDDLSGMDVARKVCILAREIGLEVELDQVPVKSLVPDELAGSDVSIATFMERLPEFDGNLAQMASEAAQKQERLRYVGVIDAVNKKCRVELRTYPETHPFGALKGSDNIVLFRTVRYDAQPLTIRGPGAGAAVTAAGVFGDVLRLAAYLGAPSAADL</sequence>
<evidence type="ECO:0000256" key="5">
    <source>
        <dbReference type="ARBA" id="ARBA00005062"/>
    </source>
</evidence>
<dbReference type="UniPathway" id="UPA00034">
    <property type="reaction ID" value="UER00015"/>
</dbReference>
<comment type="pathway">
    <text evidence="4">Amino-acid biosynthesis; L-threonine biosynthesis; L-threonine from L-aspartate: step 3/5.</text>
</comment>
<dbReference type="Pfam" id="PF00742">
    <property type="entry name" value="Homoserine_dh"/>
    <property type="match status" value="1"/>
</dbReference>
<comment type="similarity">
    <text evidence="7">In the C-terminal section; belongs to the homoserine dehydrogenase family.</text>
</comment>
<dbReference type="InterPro" id="IPR001342">
    <property type="entry name" value="HDH_cat"/>
</dbReference>
<dbReference type="Pfam" id="PF03447">
    <property type="entry name" value="NAD_binding_3"/>
    <property type="match status" value="1"/>
</dbReference>
<dbReference type="CDD" id="cd04921">
    <property type="entry name" value="ACT_AKi-HSDH-ThrA-like_1"/>
    <property type="match status" value="1"/>
</dbReference>
<comment type="function">
    <text evidence="23">Bifunctional aspartate kinase and homoserine dehydrogenase that catalyzes the first and the third steps toward the synthesis of lysine, methionine and threonine from aspartate.</text>
</comment>
<dbReference type="InterPro" id="IPR002912">
    <property type="entry name" value="ACT_dom"/>
</dbReference>
<dbReference type="Gene3D" id="3.30.360.10">
    <property type="entry name" value="Dihydrodipicolinate Reductase, domain 2"/>
    <property type="match status" value="1"/>
</dbReference>
<protein>
    <submittedName>
        <fullName evidence="27">Bifunctional aspartokinase/homoserine dehydrogenase 2, chloroplastic</fullName>
    </submittedName>
</protein>
<dbReference type="Gene3D" id="3.40.1160.10">
    <property type="entry name" value="Acetylglutamate kinase-like"/>
    <property type="match status" value="1"/>
</dbReference>
<dbReference type="GO" id="GO:0050661">
    <property type="term" value="F:NADP binding"/>
    <property type="evidence" value="ECO:0007669"/>
    <property type="project" value="InterPro"/>
</dbReference>
<keyword evidence="13" id="KW-0547">Nucleotide-binding</keyword>
<evidence type="ECO:0000256" key="9">
    <source>
        <dbReference type="ARBA" id="ARBA00022605"/>
    </source>
</evidence>
<comment type="pathway">
    <text evidence="5">Amino-acid biosynthesis; L-methionine biosynthesis via de novo pathway; L-homoserine from L-aspartate: step 3/3.</text>
</comment>
<dbReference type="UniPathway" id="UPA00050">
    <property type="reaction ID" value="UER00063"/>
</dbReference>
<dbReference type="GO" id="GO:0004072">
    <property type="term" value="F:aspartate kinase activity"/>
    <property type="evidence" value="ECO:0007669"/>
    <property type="project" value="UniProtKB-EC"/>
</dbReference>
<gene>
    <name evidence="27" type="ORF">FVE85_5475</name>
</gene>
<comment type="pathway">
    <text evidence="2">Amino-acid biosynthesis; L-lysine biosynthesis via DAP pathway; (S)-tetrahydrodipicolinate from L-aspartate: step 1/4.</text>
</comment>
<evidence type="ECO:0000256" key="6">
    <source>
        <dbReference type="ARBA" id="ARBA00005139"/>
    </source>
</evidence>
<evidence type="ECO:0000256" key="23">
    <source>
        <dbReference type="ARBA" id="ARBA00044938"/>
    </source>
</evidence>
<dbReference type="Proteomes" id="UP000324585">
    <property type="component" value="Unassembled WGS sequence"/>
</dbReference>
<dbReference type="NCBIfam" id="NF006959">
    <property type="entry name" value="PRK09436.1"/>
    <property type="match status" value="1"/>
</dbReference>
<dbReference type="GO" id="GO:0009086">
    <property type="term" value="P:methionine biosynthetic process"/>
    <property type="evidence" value="ECO:0007669"/>
    <property type="project" value="UniProtKB-KW"/>
</dbReference>
<evidence type="ECO:0000256" key="18">
    <source>
        <dbReference type="ARBA" id="ARBA00023027"/>
    </source>
</evidence>
<evidence type="ECO:0000256" key="8">
    <source>
        <dbReference type="ARBA" id="ARBA00010046"/>
    </source>
</evidence>
<keyword evidence="17" id="KW-0560">Oxidoreductase</keyword>
<dbReference type="PANTHER" id="PTHR43070">
    <property type="match status" value="1"/>
</dbReference>
<dbReference type="OMA" id="VTCNKIA"/>
<dbReference type="AlphaFoldDB" id="A0A5J4Z3Q1"/>
<dbReference type="InterPro" id="IPR001048">
    <property type="entry name" value="Asp/Glu/Uridylate_kinase"/>
</dbReference>
<keyword evidence="21" id="KW-0486">Methionine biosynthesis</keyword>
<keyword evidence="16" id="KW-0521">NADP</keyword>
<dbReference type="InterPro" id="IPR005106">
    <property type="entry name" value="Asp/hSer_DH_NAD-bd"/>
</dbReference>
<dbReference type="InterPro" id="IPR045865">
    <property type="entry name" value="ACT-like_dom_sf"/>
</dbReference>
<dbReference type="NCBIfam" id="NF007003">
    <property type="entry name" value="PRK09466.1"/>
    <property type="match status" value="1"/>
</dbReference>
<evidence type="ECO:0000256" key="21">
    <source>
        <dbReference type="ARBA" id="ARBA00023167"/>
    </source>
</evidence>
<evidence type="ECO:0000259" key="26">
    <source>
        <dbReference type="PROSITE" id="PS51671"/>
    </source>
</evidence>
<evidence type="ECO:0000256" key="13">
    <source>
        <dbReference type="ARBA" id="ARBA00022741"/>
    </source>
</evidence>
<keyword evidence="11" id="KW-0791">Threonine biosynthesis</keyword>
<evidence type="ECO:0000256" key="3">
    <source>
        <dbReference type="ARBA" id="ARBA00004986"/>
    </source>
</evidence>
<dbReference type="UniPathway" id="UPA00051">
    <property type="reaction ID" value="UER00462"/>
</dbReference>
<dbReference type="PROSITE" id="PS51671">
    <property type="entry name" value="ACT"/>
    <property type="match status" value="1"/>
</dbReference>
<proteinExistence type="inferred from homology"/>
<evidence type="ECO:0000256" key="24">
    <source>
        <dbReference type="ARBA" id="ARBA00048561"/>
    </source>
</evidence>
<dbReference type="Gene3D" id="3.30.2130.10">
    <property type="entry name" value="VC0802-like"/>
    <property type="match status" value="2"/>
</dbReference>
<dbReference type="OrthoDB" id="67851at2759"/>
<evidence type="ECO:0000256" key="4">
    <source>
        <dbReference type="ARBA" id="ARBA00005056"/>
    </source>
</evidence>
<comment type="pathway">
    <text evidence="3">Amino-acid biosynthesis; L-methionine biosynthesis via de novo pathway; L-homoserine from L-aspartate: step 1/3.</text>
</comment>
<keyword evidence="18" id="KW-0520">NAD</keyword>
<keyword evidence="28" id="KW-1185">Reference proteome</keyword>
<dbReference type="GO" id="GO:0005524">
    <property type="term" value="F:ATP binding"/>
    <property type="evidence" value="ECO:0007669"/>
    <property type="project" value="UniProtKB-KW"/>
</dbReference>
<evidence type="ECO:0000256" key="25">
    <source>
        <dbReference type="ARBA" id="ARBA00048841"/>
    </source>
</evidence>
<feature type="domain" description="ACT" evidence="26">
    <location>
        <begin position="506"/>
        <end position="583"/>
    </location>
</feature>
<comment type="caution">
    <text evidence="27">The sequence shown here is derived from an EMBL/GenBank/DDBJ whole genome shotgun (WGS) entry which is preliminary data.</text>
</comment>
<accession>A0A5J4Z3Q1</accession>
<dbReference type="CDD" id="cd04243">
    <property type="entry name" value="AAK_AK-HSDH-like"/>
    <property type="match status" value="1"/>
</dbReference>
<dbReference type="InterPro" id="IPR054352">
    <property type="entry name" value="ACT_Aspartokinase"/>
</dbReference>
<dbReference type="GO" id="GO:0009088">
    <property type="term" value="P:threonine biosynthetic process"/>
    <property type="evidence" value="ECO:0007669"/>
    <property type="project" value="UniProtKB-UniPathway"/>
</dbReference>
<evidence type="ECO:0000313" key="27">
    <source>
        <dbReference type="EMBL" id="KAA8497890.1"/>
    </source>
</evidence>
<dbReference type="PROSITE" id="PS01042">
    <property type="entry name" value="HOMOSER_DHGENASE"/>
    <property type="match status" value="1"/>
</dbReference>
<dbReference type="InterPro" id="IPR018042">
    <property type="entry name" value="Aspartate_kinase_CS"/>
</dbReference>
<evidence type="ECO:0000256" key="11">
    <source>
        <dbReference type="ARBA" id="ARBA00022697"/>
    </source>
</evidence>
<dbReference type="InterPro" id="IPR001341">
    <property type="entry name" value="Asp_kinase"/>
</dbReference>
<dbReference type="GO" id="GO:0046872">
    <property type="term" value="F:metal ion binding"/>
    <property type="evidence" value="ECO:0007669"/>
    <property type="project" value="UniProtKB-KW"/>
</dbReference>
<dbReference type="InterPro" id="IPR036291">
    <property type="entry name" value="NAD(P)-bd_dom_sf"/>
</dbReference>
<dbReference type="SUPFAM" id="SSF55347">
    <property type="entry name" value="Glyceraldehyde-3-phosphate dehydrogenase-like, C-terminal domain"/>
    <property type="match status" value="1"/>
</dbReference>
<evidence type="ECO:0000256" key="7">
    <source>
        <dbReference type="ARBA" id="ARBA00007952"/>
    </source>
</evidence>
<comment type="catalytic activity">
    <reaction evidence="25">
        <text>L-homoserine + NADP(+) = L-aspartate 4-semialdehyde + NADPH + H(+)</text>
        <dbReference type="Rhea" id="RHEA:15761"/>
        <dbReference type="ChEBI" id="CHEBI:15378"/>
        <dbReference type="ChEBI" id="CHEBI:57476"/>
        <dbReference type="ChEBI" id="CHEBI:57783"/>
        <dbReference type="ChEBI" id="CHEBI:58349"/>
        <dbReference type="ChEBI" id="CHEBI:537519"/>
        <dbReference type="EC" id="1.1.1.3"/>
    </reaction>
    <physiologicalReaction direction="right-to-left" evidence="25">
        <dbReference type="Rhea" id="RHEA:15763"/>
    </physiologicalReaction>
</comment>
<evidence type="ECO:0000313" key="28">
    <source>
        <dbReference type="Proteomes" id="UP000324585"/>
    </source>
</evidence>
<keyword evidence="20" id="KW-0457">Lysine biosynthesis</keyword>
<dbReference type="EMBL" id="VRMN01000001">
    <property type="protein sequence ID" value="KAA8497890.1"/>
    <property type="molecule type" value="Genomic_DNA"/>
</dbReference>
<dbReference type="SUPFAM" id="SSF53633">
    <property type="entry name" value="Carbamate kinase-like"/>
    <property type="match status" value="1"/>
</dbReference>
<dbReference type="SUPFAM" id="SSF55021">
    <property type="entry name" value="ACT-like"/>
    <property type="match status" value="2"/>
</dbReference>
<evidence type="ECO:0000256" key="22">
    <source>
        <dbReference type="ARBA" id="ARBA00023268"/>
    </source>
</evidence>
<dbReference type="InterPro" id="IPR011147">
    <property type="entry name" value="Bifunc_Aspkin/hSer_DH"/>
</dbReference>
<keyword evidence="22" id="KW-0511">Multifunctional enzyme</keyword>
<dbReference type="SUPFAM" id="SSF51735">
    <property type="entry name" value="NAD(P)-binding Rossmann-fold domains"/>
    <property type="match status" value="1"/>
</dbReference>
<evidence type="ECO:0000256" key="14">
    <source>
        <dbReference type="ARBA" id="ARBA00022777"/>
    </source>
</evidence>
<evidence type="ECO:0000256" key="17">
    <source>
        <dbReference type="ARBA" id="ARBA00023002"/>
    </source>
</evidence>
<dbReference type="Gene3D" id="3.40.50.720">
    <property type="entry name" value="NAD(P)-binding Rossmann-like Domain"/>
    <property type="match status" value="1"/>
</dbReference>
<evidence type="ECO:0000256" key="10">
    <source>
        <dbReference type="ARBA" id="ARBA00022679"/>
    </source>
</evidence>
<comment type="similarity">
    <text evidence="8">In the N-terminal section; belongs to the aspartokinase family.</text>
</comment>
<keyword evidence="14 27" id="KW-0418">Kinase</keyword>
<comment type="catalytic activity">
    <reaction evidence="24">
        <text>L-aspartate + ATP = 4-phospho-L-aspartate + ADP</text>
        <dbReference type="Rhea" id="RHEA:23776"/>
        <dbReference type="ChEBI" id="CHEBI:29991"/>
        <dbReference type="ChEBI" id="CHEBI:30616"/>
        <dbReference type="ChEBI" id="CHEBI:57535"/>
        <dbReference type="ChEBI" id="CHEBI:456216"/>
        <dbReference type="EC" id="2.7.2.4"/>
    </reaction>
    <physiologicalReaction direction="left-to-right" evidence="24">
        <dbReference type="Rhea" id="RHEA:23777"/>
    </physiologicalReaction>
</comment>
<dbReference type="GO" id="GO:0009090">
    <property type="term" value="P:homoserine biosynthetic process"/>
    <property type="evidence" value="ECO:0007669"/>
    <property type="project" value="TreeGrafter"/>
</dbReference>
<dbReference type="NCBIfam" id="TIGR00657">
    <property type="entry name" value="asp_kinases"/>
    <property type="match status" value="1"/>
</dbReference>
<keyword evidence="12" id="KW-0479">Metal-binding</keyword>
<evidence type="ECO:0000256" key="2">
    <source>
        <dbReference type="ARBA" id="ARBA00004766"/>
    </source>
</evidence>
<keyword evidence="10" id="KW-0808">Transferase</keyword>